<dbReference type="InterPro" id="IPR025110">
    <property type="entry name" value="AMP-bd_C"/>
</dbReference>
<dbReference type="SUPFAM" id="SSF56801">
    <property type="entry name" value="Acetyl-CoA synthetase-like"/>
    <property type="match status" value="1"/>
</dbReference>
<dbReference type="AlphaFoldDB" id="A0A7W8QHR9"/>
<evidence type="ECO:0000259" key="5">
    <source>
        <dbReference type="Pfam" id="PF00501"/>
    </source>
</evidence>
<dbReference type="Proteomes" id="UP000572635">
    <property type="component" value="Unassembled WGS sequence"/>
</dbReference>
<dbReference type="Pfam" id="PF13193">
    <property type="entry name" value="AMP-binding_C"/>
    <property type="match status" value="1"/>
</dbReference>
<comment type="similarity">
    <text evidence="1">Belongs to the ATP-dependent AMP-binding enzyme family.</text>
</comment>
<keyword evidence="8" id="KW-1185">Reference proteome</keyword>
<dbReference type="GO" id="GO:0006637">
    <property type="term" value="P:acyl-CoA metabolic process"/>
    <property type="evidence" value="ECO:0007669"/>
    <property type="project" value="TreeGrafter"/>
</dbReference>
<accession>A0A7W8QHR9</accession>
<sequence length="538" mass="57471">MPTPARQVTDWLATYDTPDSSVAHLLCDRHPRTAPALTEIAPDLTPTHLGYGDLADRSTRLATGLAQAGITAGDRVATLLGRGADLAATALAIWRLGAVHVPLFTALAPTAIRQRLTASRTSLVVCDEQRRHKLDPAPGDTAPWQVATTAEHPARPGDLALLEGVSGPAPATAALGGSAPFLHLFAPGPTGRHHGFDVPVRALAAFHAHHHYGLDVTDDDVYWNTHDPSWTYGLFYGLITPLLAGQRTIQLRAGFDPELTLDVLGMYGVTNLSAAPTVYRTLRATVKTPPPEISLRCLSSAGEPLPADVADWAADVFGIPVHDHHNQAELGACVGRHQHPDVAAEPRAASIGTALPGWSLTVLDPLDDAEAMPGARGRVAVDTKASPLFWFDGYEDGDEFTGPRFTPDGRWFLTGVTGTRDREGYFYFSDRDDEAIISGGYRIVPGDVETALQEHPGVVEAAVYGAPDELAGQSVAASIVLAEGYTGGDELAEQLRELVRTRFAEHAYPRVIDFVAELPKSPSGKIRRSRLRARGGGS</sequence>
<evidence type="ECO:0000256" key="4">
    <source>
        <dbReference type="ARBA" id="ARBA00022840"/>
    </source>
</evidence>
<dbReference type="PANTHER" id="PTHR43605">
    <property type="entry name" value="ACYL-COENZYME A SYNTHETASE"/>
    <property type="match status" value="1"/>
</dbReference>
<keyword evidence="2 7" id="KW-0436">Ligase</keyword>
<dbReference type="InterPro" id="IPR042099">
    <property type="entry name" value="ANL_N_sf"/>
</dbReference>
<dbReference type="GO" id="GO:0005524">
    <property type="term" value="F:ATP binding"/>
    <property type="evidence" value="ECO:0007669"/>
    <property type="project" value="UniProtKB-KW"/>
</dbReference>
<dbReference type="InterPro" id="IPR000873">
    <property type="entry name" value="AMP-dep_synth/lig_dom"/>
</dbReference>
<dbReference type="Pfam" id="PF00501">
    <property type="entry name" value="AMP-binding"/>
    <property type="match status" value="1"/>
</dbReference>
<dbReference type="InterPro" id="IPR045851">
    <property type="entry name" value="AMP-bd_C_sf"/>
</dbReference>
<keyword evidence="4" id="KW-0067">ATP-binding</keyword>
<dbReference type="GO" id="GO:0015645">
    <property type="term" value="F:fatty acid ligase activity"/>
    <property type="evidence" value="ECO:0007669"/>
    <property type="project" value="TreeGrafter"/>
</dbReference>
<evidence type="ECO:0000313" key="8">
    <source>
        <dbReference type="Proteomes" id="UP000572635"/>
    </source>
</evidence>
<dbReference type="GO" id="GO:0006633">
    <property type="term" value="P:fatty acid biosynthetic process"/>
    <property type="evidence" value="ECO:0007669"/>
    <property type="project" value="TreeGrafter"/>
</dbReference>
<protein>
    <submittedName>
        <fullName evidence="7">Acetyl-CoA synthetase</fullName>
        <ecNumber evidence="7">6.2.1.1</ecNumber>
    </submittedName>
</protein>
<dbReference type="GO" id="GO:0004321">
    <property type="term" value="F:fatty-acyl-CoA synthase activity"/>
    <property type="evidence" value="ECO:0007669"/>
    <property type="project" value="TreeGrafter"/>
</dbReference>
<proteinExistence type="inferred from homology"/>
<feature type="domain" description="AMP-binding enzyme C-terminal" evidence="6">
    <location>
        <begin position="448"/>
        <end position="525"/>
    </location>
</feature>
<evidence type="ECO:0000256" key="3">
    <source>
        <dbReference type="ARBA" id="ARBA00022741"/>
    </source>
</evidence>
<feature type="domain" description="AMP-dependent synthetase/ligase" evidence="5">
    <location>
        <begin position="29"/>
        <end position="382"/>
    </location>
</feature>
<dbReference type="EMBL" id="JACHDB010000001">
    <property type="protein sequence ID" value="MBB5430708.1"/>
    <property type="molecule type" value="Genomic_DNA"/>
</dbReference>
<dbReference type="EC" id="6.2.1.1" evidence="7"/>
<dbReference type="Gene3D" id="3.30.300.30">
    <property type="match status" value="1"/>
</dbReference>
<reference evidence="7 8" key="1">
    <citation type="submission" date="2020-08" db="EMBL/GenBank/DDBJ databases">
        <title>Sequencing the genomes of 1000 actinobacteria strains.</title>
        <authorList>
            <person name="Klenk H.-P."/>
        </authorList>
    </citation>
    <scope>NUCLEOTIDE SEQUENCE [LARGE SCALE GENOMIC DNA]</scope>
    <source>
        <strain evidence="7 8">DSM 44551</strain>
    </source>
</reference>
<dbReference type="GO" id="GO:0003987">
    <property type="term" value="F:acetate-CoA ligase activity"/>
    <property type="evidence" value="ECO:0007669"/>
    <property type="project" value="UniProtKB-EC"/>
</dbReference>
<dbReference type="InterPro" id="IPR051087">
    <property type="entry name" value="Mitochondrial_ACSM"/>
</dbReference>
<gene>
    <name evidence="7" type="ORF">HDA36_000792</name>
</gene>
<evidence type="ECO:0000256" key="2">
    <source>
        <dbReference type="ARBA" id="ARBA00022598"/>
    </source>
</evidence>
<evidence type="ECO:0000313" key="7">
    <source>
        <dbReference type="EMBL" id="MBB5430708.1"/>
    </source>
</evidence>
<dbReference type="RefSeq" id="WP_184388788.1">
    <property type="nucleotide sequence ID" value="NZ_BAAAJD010000020.1"/>
</dbReference>
<dbReference type="Gene3D" id="3.40.50.12780">
    <property type="entry name" value="N-terminal domain of ligase-like"/>
    <property type="match status" value="1"/>
</dbReference>
<evidence type="ECO:0000259" key="6">
    <source>
        <dbReference type="Pfam" id="PF13193"/>
    </source>
</evidence>
<evidence type="ECO:0000256" key="1">
    <source>
        <dbReference type="ARBA" id="ARBA00006432"/>
    </source>
</evidence>
<keyword evidence="3" id="KW-0547">Nucleotide-binding</keyword>
<name>A0A7W8QHR9_9ACTN</name>
<comment type="caution">
    <text evidence="7">The sequence shown here is derived from an EMBL/GenBank/DDBJ whole genome shotgun (WGS) entry which is preliminary data.</text>
</comment>
<organism evidence="7 8">
    <name type="scientific">Nocardiopsis composta</name>
    <dbReference type="NCBI Taxonomy" id="157465"/>
    <lineage>
        <taxon>Bacteria</taxon>
        <taxon>Bacillati</taxon>
        <taxon>Actinomycetota</taxon>
        <taxon>Actinomycetes</taxon>
        <taxon>Streptosporangiales</taxon>
        <taxon>Nocardiopsidaceae</taxon>
        <taxon>Nocardiopsis</taxon>
    </lineage>
</organism>
<dbReference type="PANTHER" id="PTHR43605:SF10">
    <property type="entry name" value="ACYL-COA SYNTHETASE MEDIUM CHAIN FAMILY MEMBER 3"/>
    <property type="match status" value="1"/>
</dbReference>